<proteinExistence type="predicted"/>
<organism evidence="1 2">
    <name type="scientific">Lithocarpus litseifolius</name>
    <dbReference type="NCBI Taxonomy" id="425828"/>
    <lineage>
        <taxon>Eukaryota</taxon>
        <taxon>Viridiplantae</taxon>
        <taxon>Streptophyta</taxon>
        <taxon>Embryophyta</taxon>
        <taxon>Tracheophyta</taxon>
        <taxon>Spermatophyta</taxon>
        <taxon>Magnoliopsida</taxon>
        <taxon>eudicotyledons</taxon>
        <taxon>Gunneridae</taxon>
        <taxon>Pentapetalae</taxon>
        <taxon>rosids</taxon>
        <taxon>fabids</taxon>
        <taxon>Fagales</taxon>
        <taxon>Fagaceae</taxon>
        <taxon>Lithocarpus</taxon>
    </lineage>
</organism>
<dbReference type="Proteomes" id="UP001459277">
    <property type="component" value="Unassembled WGS sequence"/>
</dbReference>
<evidence type="ECO:0000313" key="1">
    <source>
        <dbReference type="EMBL" id="KAL0010599.1"/>
    </source>
</evidence>
<evidence type="ECO:0000313" key="2">
    <source>
        <dbReference type="Proteomes" id="UP001459277"/>
    </source>
</evidence>
<name>A0AAW2DM41_9ROSI</name>
<sequence>MQYLQGIFTTLWTLWNHRNRVVHEGIQPNPIEVILTAQKLSCRYQNIFTDAIQPNQQRVYLNSGHTGIGWNWQVLIKIAGRKRKQTNRSAYAYEARTVQGICILLGTFSCAAKTALGATQEALMDALLKARDMGYQRILVLCNSSRLV</sequence>
<dbReference type="AlphaFoldDB" id="A0AAW2DM41"/>
<evidence type="ECO:0008006" key="3">
    <source>
        <dbReference type="Google" id="ProtNLM"/>
    </source>
</evidence>
<gene>
    <name evidence="1" type="ORF">SO802_005707</name>
</gene>
<protein>
    <recommendedName>
        <fullName evidence="3">RNase H type-1 domain-containing protein</fullName>
    </recommendedName>
</protein>
<accession>A0AAW2DM41</accession>
<comment type="caution">
    <text evidence="1">The sequence shown here is derived from an EMBL/GenBank/DDBJ whole genome shotgun (WGS) entry which is preliminary data.</text>
</comment>
<dbReference type="EMBL" id="JAZDWU010000002">
    <property type="protein sequence ID" value="KAL0010599.1"/>
    <property type="molecule type" value="Genomic_DNA"/>
</dbReference>
<reference evidence="1 2" key="1">
    <citation type="submission" date="2024-01" db="EMBL/GenBank/DDBJ databases">
        <title>A telomere-to-telomere, gap-free genome of sweet tea (Lithocarpus litseifolius).</title>
        <authorList>
            <person name="Zhou J."/>
        </authorList>
    </citation>
    <scope>NUCLEOTIDE SEQUENCE [LARGE SCALE GENOMIC DNA]</scope>
    <source>
        <strain evidence="1">Zhou-2022a</strain>
        <tissue evidence="1">Leaf</tissue>
    </source>
</reference>
<keyword evidence="2" id="KW-1185">Reference proteome</keyword>